<evidence type="ECO:0000313" key="2">
    <source>
        <dbReference type="Proteomes" id="UP000247790"/>
    </source>
</evidence>
<dbReference type="AlphaFoldDB" id="A0A2V4V604"/>
<accession>A0A2V4V604</accession>
<protein>
    <submittedName>
        <fullName evidence="1">Uncharacterized protein</fullName>
    </submittedName>
</protein>
<sequence>MTTAMIIPMQLSGDERNAAARTDKWL</sequence>
<reference evidence="1 2" key="1">
    <citation type="submission" date="2018-06" db="EMBL/GenBank/DDBJ databases">
        <title>Genomic Encyclopedia of Type Strains, Phase III (KMG-III): the genomes of soil and plant-associated and newly described type strains.</title>
        <authorList>
            <person name="Whitman W."/>
        </authorList>
    </citation>
    <scope>NUCLEOTIDE SEQUENCE [LARGE SCALE GENOMIC DNA]</scope>
    <source>
        <strain evidence="1 2">CECT 7022</strain>
    </source>
</reference>
<gene>
    <name evidence="1" type="ORF">DFQ00_111178</name>
</gene>
<proteinExistence type="predicted"/>
<name>A0A2V4V604_PAEBA</name>
<evidence type="ECO:0000313" key="1">
    <source>
        <dbReference type="EMBL" id="PYE47879.1"/>
    </source>
</evidence>
<dbReference type="EMBL" id="QJSW01000011">
    <property type="protein sequence ID" value="PYE47879.1"/>
    <property type="molecule type" value="Genomic_DNA"/>
</dbReference>
<comment type="caution">
    <text evidence="1">The sequence shown here is derived from an EMBL/GenBank/DDBJ whole genome shotgun (WGS) entry which is preliminary data.</text>
</comment>
<feature type="non-terminal residue" evidence="1">
    <location>
        <position position="26"/>
    </location>
</feature>
<organism evidence="1 2">
    <name type="scientific">Paenibacillus barcinonensis</name>
    <dbReference type="NCBI Taxonomy" id="198119"/>
    <lineage>
        <taxon>Bacteria</taxon>
        <taxon>Bacillati</taxon>
        <taxon>Bacillota</taxon>
        <taxon>Bacilli</taxon>
        <taxon>Bacillales</taxon>
        <taxon>Paenibacillaceae</taxon>
        <taxon>Paenibacillus</taxon>
    </lineage>
</organism>
<dbReference type="Proteomes" id="UP000247790">
    <property type="component" value="Unassembled WGS sequence"/>
</dbReference>